<reference evidence="7" key="1">
    <citation type="submission" date="2016-02" db="EMBL/GenBank/DDBJ databases">
        <title>Genome sequence of Bacillus trypoxylicola KCTC 13244(T).</title>
        <authorList>
            <person name="Jeong H."/>
            <person name="Park S.-H."/>
            <person name="Choi S.-K."/>
        </authorList>
    </citation>
    <scope>NUCLEOTIDE SEQUENCE [LARGE SCALE GENOMIC DNA]</scope>
    <source>
        <strain evidence="7">KCTC 13244</strain>
    </source>
</reference>
<evidence type="ECO:0000256" key="4">
    <source>
        <dbReference type="PROSITE-ProRule" id="PRU00169"/>
    </source>
</evidence>
<dbReference type="InterPro" id="IPR020449">
    <property type="entry name" value="Tscrpt_reg_AraC-type_HTH"/>
</dbReference>
<dbReference type="STRING" id="519424.AZF04_11525"/>
<evidence type="ECO:0000256" key="2">
    <source>
        <dbReference type="ARBA" id="ARBA00023125"/>
    </source>
</evidence>
<feature type="domain" description="HTH araC/xylS-type" evidence="5">
    <location>
        <begin position="436"/>
        <end position="534"/>
    </location>
</feature>
<dbReference type="GO" id="GO:0003700">
    <property type="term" value="F:DNA-binding transcription factor activity"/>
    <property type="evidence" value="ECO:0007669"/>
    <property type="project" value="InterPro"/>
</dbReference>
<evidence type="ECO:0000259" key="5">
    <source>
        <dbReference type="PROSITE" id="PS01124"/>
    </source>
</evidence>
<dbReference type="AlphaFoldDB" id="A0A161P4W8"/>
<dbReference type="InterPro" id="IPR018060">
    <property type="entry name" value="HTH_AraC"/>
</dbReference>
<dbReference type="PROSITE" id="PS01124">
    <property type="entry name" value="HTH_ARAC_FAMILY_2"/>
    <property type="match status" value="1"/>
</dbReference>
<evidence type="ECO:0000259" key="6">
    <source>
        <dbReference type="PROSITE" id="PS50110"/>
    </source>
</evidence>
<keyword evidence="4" id="KW-0597">Phosphoprotein</keyword>
<keyword evidence="2" id="KW-0238">DNA-binding</keyword>
<dbReference type="InterPro" id="IPR001789">
    <property type="entry name" value="Sig_transdc_resp-reg_receiver"/>
</dbReference>
<dbReference type="PRINTS" id="PR00032">
    <property type="entry name" value="HTHARAC"/>
</dbReference>
<dbReference type="InterPro" id="IPR009057">
    <property type="entry name" value="Homeodomain-like_sf"/>
</dbReference>
<dbReference type="PROSITE" id="PS50110">
    <property type="entry name" value="RESPONSE_REGULATORY"/>
    <property type="match status" value="1"/>
</dbReference>
<protein>
    <submittedName>
        <fullName evidence="7">AraC family transcriptional regulator</fullName>
    </submittedName>
</protein>
<dbReference type="InterPro" id="IPR018062">
    <property type="entry name" value="HTH_AraC-typ_CS"/>
</dbReference>
<dbReference type="Gene3D" id="3.40.50.2300">
    <property type="match status" value="1"/>
</dbReference>
<dbReference type="SMART" id="SM00342">
    <property type="entry name" value="HTH_ARAC"/>
    <property type="match status" value="1"/>
</dbReference>
<keyword evidence="3" id="KW-0804">Transcription</keyword>
<dbReference type="SMART" id="SM00448">
    <property type="entry name" value="REC"/>
    <property type="match status" value="1"/>
</dbReference>
<gene>
    <name evidence="7" type="ORF">AZF04_11525</name>
</gene>
<organism evidence="7 8">
    <name type="scientific">Alkalihalobacillus trypoxylicola</name>
    <dbReference type="NCBI Taxonomy" id="519424"/>
    <lineage>
        <taxon>Bacteria</taxon>
        <taxon>Bacillati</taxon>
        <taxon>Bacillota</taxon>
        <taxon>Bacilli</taxon>
        <taxon>Bacillales</taxon>
        <taxon>Bacillaceae</taxon>
        <taxon>Alkalihalobacillus</taxon>
    </lineage>
</organism>
<dbReference type="CDD" id="cd17536">
    <property type="entry name" value="REC_YesN-like"/>
    <property type="match status" value="1"/>
</dbReference>
<dbReference type="RefSeq" id="WP_061949925.1">
    <property type="nucleotide sequence ID" value="NZ_LTAO01000037.1"/>
</dbReference>
<name>A0A161P4W8_9BACI</name>
<sequence length="541" mass="63803">MYRLLIVDDEEIITDSLYDVFSSLLPDELDVCKAYSGIEAIEWMIRTRIDIVLTDIAMPGLNGLELIKKIQDYWPRCKVIFLTGHNNFDYIYKAFQMNDVRYLLKTEGYDKVTETVKEVLDEIKKSHRDNLLIEQTKEQKYAYEMMAQGDFMRHLIHKSQSVCANRTLLKSEFEQLNISLEPNYPIYFVLGRLDYPKEKSYTQRSTILSSVRSIWERQLSMQVKHIGVVDRYGDILWFIQPQKKPITGQQDLIKYLEGTLELIQEECLDSIGVHLQFTISKVIENWKSISFHYDKLRQLQQLKMGTGFPGIMKEIEDTISSAKKSVNAKQKVDILTAHLEANRVEEFFEEFHEIRTAALNGDYHQMVESYYAVALVLYSYISHYGWYEKILHQDKLFRIDEHLSLNKGFQYLEQISYDLFQIKKTEERNRATRVIDNICEYIEKHLNEDLSLVRLAEVHYFNPSYLSYFFKQERGINISEYIDSCRITKAKELLMEGDLKVREVSIQVGYQSAHSFTRFFKKMTGFTPKEYRENLQQASSS</sequence>
<dbReference type="PANTHER" id="PTHR43280">
    <property type="entry name" value="ARAC-FAMILY TRANSCRIPTIONAL REGULATOR"/>
    <property type="match status" value="1"/>
</dbReference>
<keyword evidence="1" id="KW-0805">Transcription regulation</keyword>
<accession>A0A161P4W8</accession>
<evidence type="ECO:0000256" key="3">
    <source>
        <dbReference type="ARBA" id="ARBA00023163"/>
    </source>
</evidence>
<dbReference type="PANTHER" id="PTHR43280:SF28">
    <property type="entry name" value="HTH-TYPE TRANSCRIPTIONAL ACTIVATOR RHAS"/>
    <property type="match status" value="1"/>
</dbReference>
<dbReference type="Proteomes" id="UP000075806">
    <property type="component" value="Unassembled WGS sequence"/>
</dbReference>
<evidence type="ECO:0000256" key="1">
    <source>
        <dbReference type="ARBA" id="ARBA00023015"/>
    </source>
</evidence>
<dbReference type="Pfam" id="PF12833">
    <property type="entry name" value="HTH_18"/>
    <property type="match status" value="1"/>
</dbReference>
<dbReference type="EMBL" id="LTAO01000037">
    <property type="protein sequence ID" value="KYG26965.1"/>
    <property type="molecule type" value="Genomic_DNA"/>
</dbReference>
<proteinExistence type="predicted"/>
<dbReference type="SUPFAM" id="SSF52172">
    <property type="entry name" value="CheY-like"/>
    <property type="match status" value="1"/>
</dbReference>
<dbReference type="SUPFAM" id="SSF46689">
    <property type="entry name" value="Homeodomain-like"/>
    <property type="match status" value="2"/>
</dbReference>
<dbReference type="OrthoDB" id="247151at2"/>
<dbReference type="GO" id="GO:0000160">
    <property type="term" value="P:phosphorelay signal transduction system"/>
    <property type="evidence" value="ECO:0007669"/>
    <property type="project" value="InterPro"/>
</dbReference>
<dbReference type="InterPro" id="IPR011006">
    <property type="entry name" value="CheY-like_superfamily"/>
</dbReference>
<comment type="caution">
    <text evidence="7">The sequence shown here is derived from an EMBL/GenBank/DDBJ whole genome shotgun (WGS) entry which is preliminary data.</text>
</comment>
<feature type="domain" description="Response regulatory" evidence="6">
    <location>
        <begin position="3"/>
        <end position="120"/>
    </location>
</feature>
<dbReference type="GO" id="GO:0043565">
    <property type="term" value="F:sequence-specific DNA binding"/>
    <property type="evidence" value="ECO:0007669"/>
    <property type="project" value="InterPro"/>
</dbReference>
<dbReference type="Pfam" id="PF00072">
    <property type="entry name" value="Response_reg"/>
    <property type="match status" value="1"/>
</dbReference>
<evidence type="ECO:0000313" key="8">
    <source>
        <dbReference type="Proteomes" id="UP000075806"/>
    </source>
</evidence>
<evidence type="ECO:0000313" key="7">
    <source>
        <dbReference type="EMBL" id="KYG26965.1"/>
    </source>
</evidence>
<feature type="modified residue" description="4-aspartylphosphate" evidence="4">
    <location>
        <position position="55"/>
    </location>
</feature>
<dbReference type="Gene3D" id="1.10.10.60">
    <property type="entry name" value="Homeodomain-like"/>
    <property type="match status" value="2"/>
</dbReference>
<dbReference type="PROSITE" id="PS00041">
    <property type="entry name" value="HTH_ARAC_FAMILY_1"/>
    <property type="match status" value="1"/>
</dbReference>
<keyword evidence="8" id="KW-1185">Reference proteome</keyword>